<organism evidence="2 3">
    <name type="scientific">Actinospica acidithermotolerans</name>
    <dbReference type="NCBI Taxonomy" id="2828514"/>
    <lineage>
        <taxon>Bacteria</taxon>
        <taxon>Bacillati</taxon>
        <taxon>Actinomycetota</taxon>
        <taxon>Actinomycetes</taxon>
        <taxon>Catenulisporales</taxon>
        <taxon>Actinospicaceae</taxon>
        <taxon>Actinospica</taxon>
    </lineage>
</organism>
<gene>
    <name evidence="2" type="ORF">KDK95_18130</name>
</gene>
<evidence type="ECO:0000313" key="2">
    <source>
        <dbReference type="EMBL" id="MBR7828238.1"/>
    </source>
</evidence>
<dbReference type="EMBL" id="JAGSOH010000052">
    <property type="protein sequence ID" value="MBR7828238.1"/>
    <property type="molecule type" value="Genomic_DNA"/>
</dbReference>
<protein>
    <recommendedName>
        <fullName evidence="4">Glycosyltransferase</fullName>
    </recommendedName>
</protein>
<comment type="caution">
    <text evidence="2">The sequence shown here is derived from an EMBL/GenBank/DDBJ whole genome shotgun (WGS) entry which is preliminary data.</text>
</comment>
<dbReference type="AlphaFoldDB" id="A0A941IKL8"/>
<dbReference type="Proteomes" id="UP000676325">
    <property type="component" value="Unassembled WGS sequence"/>
</dbReference>
<name>A0A941IKL8_9ACTN</name>
<accession>A0A941IKL8</accession>
<sequence>MSVLLVAIGVTRSRAVTDTADYLLARGVDVDLLTVEAGPWEAAGLDPRVTLHTLAAAEAKHPLSRLGGLVRKLSKAAYTKGYAKVYRLMRPYVMWRAARRTVVKRLDWSTVEQLVICDSHAIPIGWHLAKRHPGLAVGFELDRTPWADRPAAAAEPEREPSPTPLAALTTT</sequence>
<feature type="non-terminal residue" evidence="2">
    <location>
        <position position="171"/>
    </location>
</feature>
<proteinExistence type="predicted"/>
<feature type="region of interest" description="Disordered" evidence="1">
    <location>
        <begin position="149"/>
        <end position="171"/>
    </location>
</feature>
<evidence type="ECO:0008006" key="4">
    <source>
        <dbReference type="Google" id="ProtNLM"/>
    </source>
</evidence>
<reference evidence="2" key="1">
    <citation type="submission" date="2021-04" db="EMBL/GenBank/DDBJ databases">
        <title>Genome based classification of Actinospica acidithermotolerans sp. nov., an actinobacterium isolated from an Indonesian hot spring.</title>
        <authorList>
            <person name="Kusuma A.B."/>
            <person name="Putra K.E."/>
            <person name="Nafisah S."/>
            <person name="Loh J."/>
            <person name="Nouioui I."/>
            <person name="Goodfellow M."/>
        </authorList>
    </citation>
    <scope>NUCLEOTIDE SEQUENCE</scope>
    <source>
        <strain evidence="2">MGRD01-02</strain>
    </source>
</reference>
<evidence type="ECO:0000313" key="3">
    <source>
        <dbReference type="Proteomes" id="UP000676325"/>
    </source>
</evidence>
<evidence type="ECO:0000256" key="1">
    <source>
        <dbReference type="SAM" id="MobiDB-lite"/>
    </source>
</evidence>
<keyword evidence="3" id="KW-1185">Reference proteome</keyword>